<proteinExistence type="predicted"/>
<keyword evidence="1" id="KW-1133">Transmembrane helix</keyword>
<comment type="caution">
    <text evidence="2">The sequence shown here is derived from an EMBL/GenBank/DDBJ whole genome shotgun (WGS) entry which is preliminary data.</text>
</comment>
<keyword evidence="3" id="KW-1185">Reference proteome</keyword>
<feature type="transmembrane region" description="Helical" evidence="1">
    <location>
        <begin position="34"/>
        <end position="53"/>
    </location>
</feature>
<organism evidence="2 3">
    <name type="scientific">Haloarcula salinisoli</name>
    <dbReference type="NCBI Taxonomy" id="2487746"/>
    <lineage>
        <taxon>Archaea</taxon>
        <taxon>Methanobacteriati</taxon>
        <taxon>Methanobacteriota</taxon>
        <taxon>Stenosarchaea group</taxon>
        <taxon>Halobacteria</taxon>
        <taxon>Halobacteriales</taxon>
        <taxon>Haloarculaceae</taxon>
        <taxon>Haloarcula</taxon>
    </lineage>
</organism>
<dbReference type="AlphaFoldDB" id="A0A8J7YK99"/>
<evidence type="ECO:0000313" key="2">
    <source>
        <dbReference type="EMBL" id="MBX0304861.1"/>
    </source>
</evidence>
<keyword evidence="1" id="KW-0472">Membrane</keyword>
<evidence type="ECO:0000256" key="1">
    <source>
        <dbReference type="SAM" id="Phobius"/>
    </source>
</evidence>
<sequence>MAFLTALADATPLAVLVAVAATWAATVSASLPPLLVGPLAGLAVLAAGTMLSLRYQTDERRFPVFRVLFELLTFW</sequence>
<evidence type="ECO:0000313" key="3">
    <source>
        <dbReference type="Proteomes" id="UP000783863"/>
    </source>
</evidence>
<protein>
    <submittedName>
        <fullName evidence="2">Uncharacterized protein</fullName>
    </submittedName>
</protein>
<accession>A0A8J7YK99</accession>
<reference evidence="2" key="1">
    <citation type="submission" date="2021-06" db="EMBL/GenBank/DDBJ databases">
        <title>Halomicroarcula sp. F24A a new haloarchaeum isolated from saline soil.</title>
        <authorList>
            <person name="Duran-Viseras A."/>
            <person name="Sanchez-Porro C."/>
            <person name="Ventosa A."/>
        </authorList>
    </citation>
    <scope>NUCLEOTIDE SEQUENCE</scope>
    <source>
        <strain evidence="2">F24A</strain>
    </source>
</reference>
<dbReference type="EMBL" id="RKLQ01000002">
    <property type="protein sequence ID" value="MBX0304861.1"/>
    <property type="molecule type" value="Genomic_DNA"/>
</dbReference>
<name>A0A8J7YK99_9EURY</name>
<dbReference type="RefSeq" id="WP_220589057.1">
    <property type="nucleotide sequence ID" value="NZ_RKLQ01000002.1"/>
</dbReference>
<keyword evidence="1" id="KW-0812">Transmembrane</keyword>
<gene>
    <name evidence="2" type="ORF">EGD98_14405</name>
</gene>
<dbReference type="Proteomes" id="UP000783863">
    <property type="component" value="Unassembled WGS sequence"/>
</dbReference>